<dbReference type="Pfam" id="PF00685">
    <property type="entry name" value="Sulfotransfer_1"/>
    <property type="match status" value="1"/>
</dbReference>
<dbReference type="GO" id="GO:0006584">
    <property type="term" value="P:catecholamine metabolic process"/>
    <property type="evidence" value="ECO:0007669"/>
    <property type="project" value="UniProtKB-KW"/>
</dbReference>
<keyword evidence="9" id="KW-1185">Reference proteome</keyword>
<sequence length="297" mass="34943">MTDTVDGNEPEYKLIPHRDFYLISGIHCPEEVDEIQNWEIRDSDVFIVTYPKSGTIWMQQIMSLIEAKGDVTATMNQLNSDRIPWIELIGSKDDSAPSPRIRVTHLHHKFTPLGLKQKKGKVIYLARNPKDVLVSYFHFHKYAAMLETPEDFNSFFETFMEGKVFGSCWFDHIKAWYSQRDSMNFLYITYEDLIQDLRSVVDQICVFLERDLTAQQKADVVEHSTFRNMRRNPSANYQNVSTSLLDHSKGTFMRKGTIGDWKNYFTVAQNERFDRVFKEKMRDFPLTFVWDISDIMK</sequence>
<dbReference type="InterPro" id="IPR027417">
    <property type="entry name" value="P-loop_NTPase"/>
</dbReference>
<keyword evidence="5" id="KW-0128">Catecholamine metabolism</keyword>
<dbReference type="EMBL" id="JAFIRN010000001">
    <property type="protein sequence ID" value="KAG5856918.1"/>
    <property type="molecule type" value="Genomic_DNA"/>
</dbReference>
<reference evidence="8" key="1">
    <citation type="submission" date="2021-01" db="EMBL/GenBank/DDBJ databases">
        <title>A chromosome-scale assembly of European eel, Anguilla anguilla.</title>
        <authorList>
            <person name="Henkel C."/>
            <person name="Jong-Raadsen S.A."/>
            <person name="Dufour S."/>
            <person name="Weltzien F.-A."/>
            <person name="Palstra A.P."/>
            <person name="Pelster B."/>
            <person name="Spaink H.P."/>
            <person name="Van Den Thillart G.E."/>
            <person name="Jansen H."/>
            <person name="Zahm M."/>
            <person name="Klopp C."/>
            <person name="Cedric C."/>
            <person name="Louis A."/>
            <person name="Berthelot C."/>
            <person name="Parey E."/>
            <person name="Roest Crollius H."/>
            <person name="Montfort J."/>
            <person name="Robinson-Rechavi M."/>
            <person name="Bucao C."/>
            <person name="Bouchez O."/>
            <person name="Gislard M."/>
            <person name="Lluch J."/>
            <person name="Milhes M."/>
            <person name="Lampietro C."/>
            <person name="Lopez Roques C."/>
            <person name="Donnadieu C."/>
            <person name="Braasch I."/>
            <person name="Desvignes T."/>
            <person name="Postlethwait J."/>
            <person name="Bobe J."/>
            <person name="Guiguen Y."/>
            <person name="Dirks R."/>
        </authorList>
    </citation>
    <scope>NUCLEOTIDE SEQUENCE</scope>
    <source>
        <strain evidence="8">Tag_6206</strain>
        <tissue evidence="8">Liver</tissue>
    </source>
</reference>
<evidence type="ECO:0000256" key="4">
    <source>
        <dbReference type="ARBA" id="ARBA00022679"/>
    </source>
</evidence>
<evidence type="ECO:0000313" key="9">
    <source>
        <dbReference type="Proteomes" id="UP001044222"/>
    </source>
</evidence>
<dbReference type="PANTHER" id="PTHR11783">
    <property type="entry name" value="SULFOTRANSFERASE SULT"/>
    <property type="match status" value="1"/>
</dbReference>
<feature type="domain" description="Sulfotransferase" evidence="7">
    <location>
        <begin position="42"/>
        <end position="284"/>
    </location>
</feature>
<comment type="similarity">
    <text evidence="2 6">Belongs to the sulfotransferase 1 family.</text>
</comment>
<proteinExistence type="inferred from homology"/>
<keyword evidence="4 6" id="KW-0808">Transferase</keyword>
<evidence type="ECO:0000256" key="6">
    <source>
        <dbReference type="RuleBase" id="RU361155"/>
    </source>
</evidence>
<evidence type="ECO:0000256" key="2">
    <source>
        <dbReference type="ARBA" id="ARBA00005771"/>
    </source>
</evidence>
<evidence type="ECO:0000256" key="3">
    <source>
        <dbReference type="ARBA" id="ARBA00022490"/>
    </source>
</evidence>
<keyword evidence="3" id="KW-0963">Cytoplasm</keyword>
<dbReference type="EC" id="2.8.2.-" evidence="6"/>
<dbReference type="AlphaFoldDB" id="A0A9D3S6T7"/>
<accession>A0A9D3S6T7</accession>
<dbReference type="SUPFAM" id="SSF52540">
    <property type="entry name" value="P-loop containing nucleoside triphosphate hydrolases"/>
    <property type="match status" value="1"/>
</dbReference>
<organism evidence="8 9">
    <name type="scientific">Anguilla anguilla</name>
    <name type="common">European freshwater eel</name>
    <name type="synonym">Muraena anguilla</name>
    <dbReference type="NCBI Taxonomy" id="7936"/>
    <lineage>
        <taxon>Eukaryota</taxon>
        <taxon>Metazoa</taxon>
        <taxon>Chordata</taxon>
        <taxon>Craniata</taxon>
        <taxon>Vertebrata</taxon>
        <taxon>Euteleostomi</taxon>
        <taxon>Actinopterygii</taxon>
        <taxon>Neopterygii</taxon>
        <taxon>Teleostei</taxon>
        <taxon>Anguilliformes</taxon>
        <taxon>Anguillidae</taxon>
        <taxon>Anguilla</taxon>
    </lineage>
</organism>
<dbReference type="Proteomes" id="UP001044222">
    <property type="component" value="Unassembled WGS sequence"/>
</dbReference>
<dbReference type="GO" id="GO:0006805">
    <property type="term" value="P:xenobiotic metabolic process"/>
    <property type="evidence" value="ECO:0007669"/>
    <property type="project" value="UniProtKB-ARBA"/>
</dbReference>
<name>A0A9D3S6T7_ANGAN</name>
<evidence type="ECO:0000313" key="8">
    <source>
        <dbReference type="EMBL" id="KAG5856918.1"/>
    </source>
</evidence>
<protein>
    <recommendedName>
        <fullName evidence="6">Sulfotransferase</fullName>
        <ecNumber evidence="6">2.8.2.-</ecNumber>
    </recommendedName>
</protein>
<dbReference type="InterPro" id="IPR000863">
    <property type="entry name" value="Sulfotransferase_dom"/>
</dbReference>
<evidence type="ECO:0000256" key="1">
    <source>
        <dbReference type="ARBA" id="ARBA00004496"/>
    </source>
</evidence>
<dbReference type="FunFam" id="3.40.50.300:FF:000433">
    <property type="entry name" value="Estrogen sulfotransferase"/>
    <property type="match status" value="1"/>
</dbReference>
<evidence type="ECO:0000259" key="7">
    <source>
        <dbReference type="Pfam" id="PF00685"/>
    </source>
</evidence>
<dbReference type="Gene3D" id="3.40.50.300">
    <property type="entry name" value="P-loop containing nucleotide triphosphate hydrolases"/>
    <property type="match status" value="1"/>
</dbReference>
<comment type="caution">
    <text evidence="8">The sequence shown here is derived from an EMBL/GenBank/DDBJ whole genome shotgun (WGS) entry which is preliminary data.</text>
</comment>
<evidence type="ECO:0000256" key="5">
    <source>
        <dbReference type="ARBA" id="ARBA00022939"/>
    </source>
</evidence>
<dbReference type="GO" id="GO:0008146">
    <property type="term" value="F:sulfotransferase activity"/>
    <property type="evidence" value="ECO:0007669"/>
    <property type="project" value="InterPro"/>
</dbReference>
<gene>
    <name evidence="8" type="ORF">ANANG_G00013010</name>
</gene>
<comment type="subcellular location">
    <subcellularLocation>
        <location evidence="1">Cytoplasm</location>
    </subcellularLocation>
</comment>
<dbReference type="GO" id="GO:0005737">
    <property type="term" value="C:cytoplasm"/>
    <property type="evidence" value="ECO:0007669"/>
    <property type="project" value="UniProtKB-SubCell"/>
</dbReference>